<evidence type="ECO:0000313" key="5">
    <source>
        <dbReference type="Proteomes" id="UP001204746"/>
    </source>
</evidence>
<gene>
    <name evidence="4" type="ORF">NP777_47260</name>
</gene>
<dbReference type="Gene3D" id="3.40.366.10">
    <property type="entry name" value="Malonyl-Coenzyme A Acyl Carrier Protein, domain 2"/>
    <property type="match status" value="1"/>
</dbReference>
<dbReference type="PANTHER" id="PTHR43775:SF51">
    <property type="entry name" value="INACTIVE PHENOLPHTHIOCEROL SYNTHESIS POLYKETIDE SYNTHASE TYPE I PKS1-RELATED"/>
    <property type="match status" value="1"/>
</dbReference>
<feature type="non-terminal residue" evidence="4">
    <location>
        <position position="144"/>
    </location>
</feature>
<keyword evidence="5" id="KW-1185">Reference proteome</keyword>
<evidence type="ECO:0000256" key="2">
    <source>
        <dbReference type="ARBA" id="ARBA00023268"/>
    </source>
</evidence>
<evidence type="ECO:0000256" key="1">
    <source>
        <dbReference type="ARBA" id="ARBA00022679"/>
    </source>
</evidence>
<dbReference type="Pfam" id="PF00698">
    <property type="entry name" value="Acyl_transf_1"/>
    <property type="match status" value="1"/>
</dbReference>
<dbReference type="InterPro" id="IPR016035">
    <property type="entry name" value="Acyl_Trfase/lysoPLipase"/>
</dbReference>
<dbReference type="Proteomes" id="UP001204746">
    <property type="component" value="Unassembled WGS sequence"/>
</dbReference>
<dbReference type="InterPro" id="IPR050091">
    <property type="entry name" value="PKS_NRPS_Biosynth_Enz"/>
</dbReference>
<reference evidence="4 5" key="1">
    <citation type="submission" date="2022-07" db="EMBL/GenBank/DDBJ databases">
        <authorList>
            <person name="Phongsopitanun W."/>
            <person name="Tanasupawat S."/>
        </authorList>
    </citation>
    <scope>NUCLEOTIDE SEQUENCE [LARGE SCALE GENOMIC DNA]</scope>
    <source>
        <strain evidence="4 5">RCU-064</strain>
    </source>
</reference>
<name>A0ABT1VE71_9ACTN</name>
<dbReference type="InterPro" id="IPR001227">
    <property type="entry name" value="Ac_transferase_dom_sf"/>
</dbReference>
<dbReference type="InterPro" id="IPR014043">
    <property type="entry name" value="Acyl_transferase_dom"/>
</dbReference>
<evidence type="ECO:0000313" key="4">
    <source>
        <dbReference type="EMBL" id="MCQ8195680.1"/>
    </source>
</evidence>
<protein>
    <recommendedName>
        <fullName evidence="3">Malonyl-CoA:ACP transacylase (MAT) domain-containing protein</fullName>
    </recommendedName>
</protein>
<accession>A0ABT1VE71</accession>
<comment type="caution">
    <text evidence="4">The sequence shown here is derived from an EMBL/GenBank/DDBJ whole genome shotgun (WGS) entry which is preliminary data.</text>
</comment>
<keyword evidence="1" id="KW-0808">Transferase</keyword>
<proteinExistence type="predicted"/>
<feature type="domain" description="Malonyl-CoA:ACP transacylase (MAT)" evidence="3">
    <location>
        <begin position="79"/>
        <end position="141"/>
    </location>
</feature>
<dbReference type="EMBL" id="JANIAA010000242">
    <property type="protein sequence ID" value="MCQ8195680.1"/>
    <property type="molecule type" value="Genomic_DNA"/>
</dbReference>
<keyword evidence="2" id="KW-0511">Multifunctional enzyme</keyword>
<feature type="non-terminal residue" evidence="4">
    <location>
        <position position="1"/>
    </location>
</feature>
<dbReference type="PANTHER" id="PTHR43775">
    <property type="entry name" value="FATTY ACID SYNTHASE"/>
    <property type="match status" value="1"/>
</dbReference>
<dbReference type="RefSeq" id="WP_256656381.1">
    <property type="nucleotide sequence ID" value="NZ_JANIAA010000242.1"/>
</dbReference>
<sequence>ALRGQARALAERVNADPGVSSAEVGWSLLRSRTLFDHRAVVIGQDREELVAGLEALATGEPHPGLVHPGRAADSTGQTVFLFSGQGSQRPGMGAELHNRYPVFAEAFDEVCSLLDPHLEHPLRQVVFDADPERTGLLDHTTYAQ</sequence>
<evidence type="ECO:0000259" key="3">
    <source>
        <dbReference type="Pfam" id="PF00698"/>
    </source>
</evidence>
<dbReference type="SUPFAM" id="SSF52151">
    <property type="entry name" value="FabD/lysophospholipase-like"/>
    <property type="match status" value="1"/>
</dbReference>
<organism evidence="4 5">
    <name type="scientific">Streptomyces rugosispiralis</name>
    <dbReference type="NCBI Taxonomy" id="2967341"/>
    <lineage>
        <taxon>Bacteria</taxon>
        <taxon>Bacillati</taxon>
        <taxon>Actinomycetota</taxon>
        <taxon>Actinomycetes</taxon>
        <taxon>Kitasatosporales</taxon>
        <taxon>Streptomycetaceae</taxon>
        <taxon>Streptomyces</taxon>
    </lineage>
</organism>